<organism evidence="2">
    <name type="scientific">marine metagenome</name>
    <dbReference type="NCBI Taxonomy" id="408172"/>
    <lineage>
        <taxon>unclassified sequences</taxon>
        <taxon>metagenomes</taxon>
        <taxon>ecological metagenomes</taxon>
    </lineage>
</organism>
<reference evidence="2" key="1">
    <citation type="submission" date="2018-05" db="EMBL/GenBank/DDBJ databases">
        <authorList>
            <person name="Lanie J.A."/>
            <person name="Ng W.-L."/>
            <person name="Kazmierczak K.M."/>
            <person name="Andrzejewski T.M."/>
            <person name="Davidsen T.M."/>
            <person name="Wayne K.J."/>
            <person name="Tettelin H."/>
            <person name="Glass J.I."/>
            <person name="Rusch D."/>
            <person name="Podicherti R."/>
            <person name="Tsui H.-C.T."/>
            <person name="Winkler M.E."/>
        </authorList>
    </citation>
    <scope>NUCLEOTIDE SEQUENCE</scope>
</reference>
<dbReference type="InterPro" id="IPR037523">
    <property type="entry name" value="VOC_core"/>
</dbReference>
<feature type="non-terminal residue" evidence="2">
    <location>
        <position position="1"/>
    </location>
</feature>
<evidence type="ECO:0000259" key="1">
    <source>
        <dbReference type="PROSITE" id="PS51819"/>
    </source>
</evidence>
<dbReference type="AlphaFoldDB" id="A0A381Q2A1"/>
<evidence type="ECO:0000313" key="2">
    <source>
        <dbReference type="EMBL" id="SUZ73432.1"/>
    </source>
</evidence>
<feature type="domain" description="VOC" evidence="1">
    <location>
        <begin position="10"/>
        <end position="122"/>
    </location>
</feature>
<protein>
    <recommendedName>
        <fullName evidence="1">VOC domain-containing protein</fullName>
    </recommendedName>
</protein>
<proteinExistence type="predicted"/>
<dbReference type="InterPro" id="IPR029068">
    <property type="entry name" value="Glyas_Bleomycin-R_OHBP_Dase"/>
</dbReference>
<accession>A0A381Q2A1</accession>
<dbReference type="Gene3D" id="3.10.180.10">
    <property type="entry name" value="2,3-Dihydroxybiphenyl 1,2-Dioxygenase, domain 1"/>
    <property type="match status" value="1"/>
</dbReference>
<dbReference type="EMBL" id="UINC01001179">
    <property type="protein sequence ID" value="SUZ73432.1"/>
    <property type="molecule type" value="Genomic_DNA"/>
</dbReference>
<dbReference type="InterPro" id="IPR004360">
    <property type="entry name" value="Glyas_Fos-R_dOase_dom"/>
</dbReference>
<gene>
    <name evidence="2" type="ORF">METZ01_LOCUS26286</name>
</gene>
<dbReference type="SUPFAM" id="SSF54593">
    <property type="entry name" value="Glyoxalase/Bleomycin resistance protein/Dihydroxybiphenyl dioxygenase"/>
    <property type="match status" value="1"/>
</dbReference>
<sequence>VTGQPGQVKRIDAITLATVDMAESIGFYEALGFIVSFGSASDSFVTLDSGFCFVNLWAVEETADPHIWWGRVIFHVDDVDQVYQKALDAGLTPLAEPRDAPWGERFFAIADPSGHDLSFAKPLTS</sequence>
<dbReference type="Pfam" id="PF00903">
    <property type="entry name" value="Glyoxalase"/>
    <property type="match status" value="1"/>
</dbReference>
<name>A0A381Q2A1_9ZZZZ</name>
<dbReference type="PANTHER" id="PTHR36503">
    <property type="entry name" value="BLR2520 PROTEIN"/>
    <property type="match status" value="1"/>
</dbReference>
<dbReference type="PANTHER" id="PTHR36503:SF3">
    <property type="entry name" value="BLR0126 PROTEIN"/>
    <property type="match status" value="1"/>
</dbReference>
<dbReference type="PROSITE" id="PS51819">
    <property type="entry name" value="VOC"/>
    <property type="match status" value="1"/>
</dbReference>